<dbReference type="Gene3D" id="3.40.50.720">
    <property type="entry name" value="NAD(P)-binding Rossmann-like Domain"/>
    <property type="match status" value="1"/>
</dbReference>
<dbReference type="InterPro" id="IPR000683">
    <property type="entry name" value="Gfo/Idh/MocA-like_OxRdtase_N"/>
</dbReference>
<accession>A0A448MZ08</accession>
<proteinExistence type="predicted"/>
<sequence>MVSVVIANSLHLEVVRGLIEAGKHVLCEKPLSDTLASARKMADLAREAFSVVRIGLTYRRQLPPGHALAGPPVPQR</sequence>
<name>A0A448MZ08_9ACTN</name>
<dbReference type="EC" id="1.1.1.292" evidence="2"/>
<dbReference type="PANTHER" id="PTHR43377">
    <property type="entry name" value="BILIVERDIN REDUCTASE A"/>
    <property type="match status" value="1"/>
</dbReference>
<organism evidence="2 3">
    <name type="scientific">Arachnia propionica</name>
    <dbReference type="NCBI Taxonomy" id="1750"/>
    <lineage>
        <taxon>Bacteria</taxon>
        <taxon>Bacillati</taxon>
        <taxon>Actinomycetota</taxon>
        <taxon>Actinomycetes</taxon>
        <taxon>Propionibacteriales</taxon>
        <taxon>Propionibacteriaceae</taxon>
        <taxon>Arachnia</taxon>
    </lineage>
</organism>
<keyword evidence="2" id="KW-0560">Oxidoreductase</keyword>
<dbReference type="PANTHER" id="PTHR43377:SF1">
    <property type="entry name" value="BILIVERDIN REDUCTASE A"/>
    <property type="match status" value="1"/>
</dbReference>
<dbReference type="AlphaFoldDB" id="A0A448MZ08"/>
<feature type="domain" description="Gfo/Idh/MocA-like oxidoreductase N-terminal" evidence="1">
    <location>
        <begin position="1"/>
        <end position="54"/>
    </location>
</feature>
<evidence type="ECO:0000313" key="3">
    <source>
        <dbReference type="Proteomes" id="UP000273044"/>
    </source>
</evidence>
<dbReference type="Proteomes" id="UP000273044">
    <property type="component" value="Chromosome"/>
</dbReference>
<gene>
    <name evidence="2" type="primary">afr_4</name>
    <name evidence="2" type="ORF">NCTC12967_01680</name>
</gene>
<dbReference type="Pfam" id="PF01408">
    <property type="entry name" value="GFO_IDH_MocA"/>
    <property type="match status" value="1"/>
</dbReference>
<protein>
    <submittedName>
        <fullName evidence="2">1,5-anhydro-D-fructose reductase</fullName>
        <ecNumber evidence="2">1.1.1.292</ecNumber>
    </submittedName>
</protein>
<dbReference type="GO" id="GO:0000166">
    <property type="term" value="F:nucleotide binding"/>
    <property type="evidence" value="ECO:0007669"/>
    <property type="project" value="InterPro"/>
</dbReference>
<evidence type="ECO:0000259" key="1">
    <source>
        <dbReference type="Pfam" id="PF01408"/>
    </source>
</evidence>
<reference evidence="2 3" key="1">
    <citation type="submission" date="2018-12" db="EMBL/GenBank/DDBJ databases">
        <authorList>
            <consortium name="Pathogen Informatics"/>
        </authorList>
    </citation>
    <scope>NUCLEOTIDE SEQUENCE [LARGE SCALE GENOMIC DNA]</scope>
    <source>
        <strain evidence="2 3">NCTC12967</strain>
    </source>
</reference>
<dbReference type="InterPro" id="IPR036291">
    <property type="entry name" value="NAD(P)-bd_dom_sf"/>
</dbReference>
<dbReference type="InterPro" id="IPR051450">
    <property type="entry name" value="Gfo/Idh/MocA_Oxidoreductases"/>
</dbReference>
<evidence type="ECO:0000313" key="2">
    <source>
        <dbReference type="EMBL" id="VEH70385.1"/>
    </source>
</evidence>
<keyword evidence="3" id="KW-1185">Reference proteome</keyword>
<dbReference type="GO" id="GO:0033712">
    <property type="term" value="F:1,5-anhydro-D-fructose reductase (1,5-anhydro-D-mannitol-forming) activity"/>
    <property type="evidence" value="ECO:0007669"/>
    <property type="project" value="UniProtKB-EC"/>
</dbReference>
<dbReference type="EMBL" id="LR134406">
    <property type="protein sequence ID" value="VEH70385.1"/>
    <property type="molecule type" value="Genomic_DNA"/>
</dbReference>
<dbReference type="SUPFAM" id="SSF51735">
    <property type="entry name" value="NAD(P)-binding Rossmann-fold domains"/>
    <property type="match status" value="1"/>
</dbReference>